<keyword evidence="2" id="KW-1185">Reference proteome</keyword>
<accession>A0ABY2YB96</accession>
<comment type="caution">
    <text evidence="1">The sequence shown here is derived from an EMBL/GenBank/DDBJ whole genome shotgun (WGS) entry which is preliminary data.</text>
</comment>
<organism evidence="1 2">
    <name type="scientific">Streptococcus xiaochunlingii</name>
    <dbReference type="NCBI Taxonomy" id="2589788"/>
    <lineage>
        <taxon>Bacteria</taxon>
        <taxon>Bacillati</taxon>
        <taxon>Bacillota</taxon>
        <taxon>Bacilli</taxon>
        <taxon>Lactobacillales</taxon>
        <taxon>Streptococcaceae</taxon>
        <taxon>Streptococcus</taxon>
    </lineage>
</organism>
<proteinExistence type="predicted"/>
<protein>
    <submittedName>
        <fullName evidence="1">Phosphatidylserine decarboxylase</fullName>
    </submittedName>
</protein>
<evidence type="ECO:0000313" key="1">
    <source>
        <dbReference type="EMBL" id="TPE36725.1"/>
    </source>
</evidence>
<reference evidence="1 2" key="1">
    <citation type="submission" date="2019-06" db="EMBL/GenBank/DDBJ databases">
        <authorList>
            <person name="Zou Y."/>
        </authorList>
    </citation>
    <scope>NUCLEOTIDE SEQUENCE [LARGE SCALE GENOMIC DNA]</scope>
    <source>
        <strain evidence="1 2">E24</strain>
    </source>
</reference>
<evidence type="ECO:0000313" key="2">
    <source>
        <dbReference type="Proteomes" id="UP000319739"/>
    </source>
</evidence>
<gene>
    <name evidence="1" type="ORF">FJR71_07980</name>
</gene>
<dbReference type="EMBL" id="VFSG01000002">
    <property type="protein sequence ID" value="TPE36725.1"/>
    <property type="molecule type" value="Genomic_DNA"/>
</dbReference>
<dbReference type="Proteomes" id="UP000319739">
    <property type="component" value="Unassembled WGS sequence"/>
</dbReference>
<name>A0ABY2YB96_9STRE</name>
<sequence length="36" mass="4254">MIKKNHPRGGFFDSLNETRLFCEYKIFGTNFGKKTK</sequence>